<reference evidence="8" key="1">
    <citation type="submission" date="2021-01" db="EMBL/GenBank/DDBJ databases">
        <title>Genome sequence of strain Noviherbaspirillum sp. DKR-6.</title>
        <authorList>
            <person name="Chaudhary D.K."/>
        </authorList>
    </citation>
    <scope>NUCLEOTIDE SEQUENCE</scope>
    <source>
        <strain evidence="8">DKR-6</strain>
    </source>
</reference>
<feature type="transmembrane region" description="Helical" evidence="6">
    <location>
        <begin position="79"/>
        <end position="97"/>
    </location>
</feature>
<dbReference type="InterPro" id="IPR037185">
    <property type="entry name" value="EmrE-like"/>
</dbReference>
<organism evidence="8 9">
    <name type="scientific">Noviherbaspirillum pedocola</name>
    <dbReference type="NCBI Taxonomy" id="2801341"/>
    <lineage>
        <taxon>Bacteria</taxon>
        <taxon>Pseudomonadati</taxon>
        <taxon>Pseudomonadota</taxon>
        <taxon>Betaproteobacteria</taxon>
        <taxon>Burkholderiales</taxon>
        <taxon>Oxalobacteraceae</taxon>
        <taxon>Noviherbaspirillum</taxon>
    </lineage>
</organism>
<feature type="transmembrane region" description="Helical" evidence="6">
    <location>
        <begin position="253"/>
        <end position="271"/>
    </location>
</feature>
<feature type="transmembrane region" description="Helical" evidence="6">
    <location>
        <begin position="157"/>
        <end position="178"/>
    </location>
</feature>
<evidence type="ECO:0000256" key="2">
    <source>
        <dbReference type="ARBA" id="ARBA00007362"/>
    </source>
</evidence>
<evidence type="ECO:0000313" key="9">
    <source>
        <dbReference type="Proteomes" id="UP000622890"/>
    </source>
</evidence>
<feature type="transmembrane region" description="Helical" evidence="6">
    <location>
        <begin position="135"/>
        <end position="151"/>
    </location>
</feature>
<feature type="transmembrane region" description="Helical" evidence="6">
    <location>
        <begin position="190"/>
        <end position="208"/>
    </location>
</feature>
<feature type="domain" description="EamA" evidence="7">
    <location>
        <begin position="10"/>
        <end position="148"/>
    </location>
</feature>
<comment type="subcellular location">
    <subcellularLocation>
        <location evidence="1">Membrane</location>
        <topology evidence="1">Multi-pass membrane protein</topology>
    </subcellularLocation>
</comment>
<evidence type="ECO:0000256" key="1">
    <source>
        <dbReference type="ARBA" id="ARBA00004141"/>
    </source>
</evidence>
<comment type="caution">
    <text evidence="8">The sequence shown here is derived from an EMBL/GenBank/DDBJ whole genome shotgun (WGS) entry which is preliminary data.</text>
</comment>
<dbReference type="InterPro" id="IPR050638">
    <property type="entry name" value="AA-Vitamin_Transporters"/>
</dbReference>
<gene>
    <name evidence="8" type="ORF">JJB74_26390</name>
</gene>
<sequence length="300" mass="31205">MTHVSNKHGGALLAIAAAVMWGVSGACAQFLFQQRHVGIDWLVTVRLLVAGALLLLYAGSRHGRAVLLPWRAPASAASMIIFGIVGMLGVQYTYFAAIRHSNAATGTMLQYLGPACIAVWLALVRRTLPSRAECTAILLAFIGTLLLVTHGEIGQLVITPAALCWGLASAVALAFYTLQPVRLLQDNDAATVAGWGMLIGGLACAMFSQPWRLSGDWDAGAALAAGFVILFGTLLAFLFYLSAVGRIGPQKTSLLACAEPLAATVAALAWLGIPFGVADALGSACILATLFVLSGQSAKA</sequence>
<dbReference type="InterPro" id="IPR000620">
    <property type="entry name" value="EamA_dom"/>
</dbReference>
<comment type="similarity">
    <text evidence="2">Belongs to the EamA transporter family.</text>
</comment>
<evidence type="ECO:0000259" key="7">
    <source>
        <dbReference type="Pfam" id="PF00892"/>
    </source>
</evidence>
<dbReference type="SUPFAM" id="SSF103481">
    <property type="entry name" value="Multidrug resistance efflux transporter EmrE"/>
    <property type="match status" value="2"/>
</dbReference>
<evidence type="ECO:0000313" key="8">
    <source>
        <dbReference type="EMBL" id="MBK4738168.1"/>
    </source>
</evidence>
<feature type="transmembrane region" description="Helical" evidence="6">
    <location>
        <begin position="12"/>
        <end position="32"/>
    </location>
</feature>
<evidence type="ECO:0000256" key="4">
    <source>
        <dbReference type="ARBA" id="ARBA00022989"/>
    </source>
</evidence>
<keyword evidence="9" id="KW-1185">Reference proteome</keyword>
<dbReference type="Pfam" id="PF00892">
    <property type="entry name" value="EamA"/>
    <property type="match status" value="2"/>
</dbReference>
<dbReference type="PANTHER" id="PTHR32322">
    <property type="entry name" value="INNER MEMBRANE TRANSPORTER"/>
    <property type="match status" value="1"/>
</dbReference>
<keyword evidence="5 6" id="KW-0472">Membrane</keyword>
<evidence type="ECO:0000256" key="3">
    <source>
        <dbReference type="ARBA" id="ARBA00022692"/>
    </source>
</evidence>
<dbReference type="RefSeq" id="WP_200597138.1">
    <property type="nucleotide sequence ID" value="NZ_JAEPBG010000017.1"/>
</dbReference>
<protein>
    <submittedName>
        <fullName evidence="8">EamA family transporter</fullName>
    </submittedName>
</protein>
<feature type="transmembrane region" description="Helical" evidence="6">
    <location>
        <begin position="38"/>
        <end position="58"/>
    </location>
</feature>
<feature type="domain" description="EamA" evidence="7">
    <location>
        <begin position="162"/>
        <end position="294"/>
    </location>
</feature>
<dbReference type="EMBL" id="JAEPBG010000017">
    <property type="protein sequence ID" value="MBK4738168.1"/>
    <property type="molecule type" value="Genomic_DNA"/>
</dbReference>
<dbReference type="AlphaFoldDB" id="A0A934SYX5"/>
<dbReference type="Proteomes" id="UP000622890">
    <property type="component" value="Unassembled WGS sequence"/>
</dbReference>
<evidence type="ECO:0000256" key="6">
    <source>
        <dbReference type="SAM" id="Phobius"/>
    </source>
</evidence>
<accession>A0A934SYX5</accession>
<keyword evidence="4 6" id="KW-1133">Transmembrane helix</keyword>
<evidence type="ECO:0000256" key="5">
    <source>
        <dbReference type="ARBA" id="ARBA00023136"/>
    </source>
</evidence>
<dbReference type="PANTHER" id="PTHR32322:SF2">
    <property type="entry name" value="EAMA DOMAIN-CONTAINING PROTEIN"/>
    <property type="match status" value="1"/>
</dbReference>
<dbReference type="GO" id="GO:0016020">
    <property type="term" value="C:membrane"/>
    <property type="evidence" value="ECO:0007669"/>
    <property type="project" value="UniProtKB-SubCell"/>
</dbReference>
<proteinExistence type="inferred from homology"/>
<feature type="transmembrane region" description="Helical" evidence="6">
    <location>
        <begin position="277"/>
        <end position="295"/>
    </location>
</feature>
<keyword evidence="3 6" id="KW-0812">Transmembrane</keyword>
<dbReference type="PROSITE" id="PS51257">
    <property type="entry name" value="PROKAR_LIPOPROTEIN"/>
    <property type="match status" value="1"/>
</dbReference>
<feature type="transmembrane region" description="Helical" evidence="6">
    <location>
        <begin position="220"/>
        <end position="241"/>
    </location>
</feature>
<name>A0A934SYX5_9BURK</name>